<reference evidence="4" key="1">
    <citation type="submission" date="2018-05" db="EMBL/GenBank/DDBJ databases">
        <authorList>
            <person name="Lanie J.A."/>
            <person name="Ng W.-L."/>
            <person name="Kazmierczak K.M."/>
            <person name="Andrzejewski T.M."/>
            <person name="Davidsen T.M."/>
            <person name="Wayne K.J."/>
            <person name="Tettelin H."/>
            <person name="Glass J.I."/>
            <person name="Rusch D."/>
            <person name="Podicherti R."/>
            <person name="Tsui H.-C.T."/>
            <person name="Winkler M.E."/>
        </authorList>
    </citation>
    <scope>NUCLEOTIDE SEQUENCE</scope>
</reference>
<dbReference type="SUPFAM" id="SSF48435">
    <property type="entry name" value="Bacterial muramidases"/>
    <property type="match status" value="1"/>
</dbReference>
<dbReference type="InterPro" id="IPR012289">
    <property type="entry name" value="Lytic_TGlycosylase_superhlx_L"/>
</dbReference>
<dbReference type="GO" id="GO:0042597">
    <property type="term" value="C:periplasmic space"/>
    <property type="evidence" value="ECO:0007669"/>
    <property type="project" value="InterPro"/>
</dbReference>
<evidence type="ECO:0000259" key="2">
    <source>
        <dbReference type="Pfam" id="PF01464"/>
    </source>
</evidence>
<evidence type="ECO:0000259" key="3">
    <source>
        <dbReference type="Pfam" id="PF14718"/>
    </source>
</evidence>
<dbReference type="PROSITE" id="PS00922">
    <property type="entry name" value="TRANSGLYCOSYLASE"/>
    <property type="match status" value="1"/>
</dbReference>
<accession>A0A381YXV1</accession>
<keyword evidence="1" id="KW-0732">Signal</keyword>
<evidence type="ECO:0000313" key="4">
    <source>
        <dbReference type="EMBL" id="SVA81403.1"/>
    </source>
</evidence>
<dbReference type="InterPro" id="IPR037061">
    <property type="entry name" value="Lytic_TGlycoase_superhlx_L_sf"/>
</dbReference>
<dbReference type="GO" id="GO:0004553">
    <property type="term" value="F:hydrolase activity, hydrolyzing O-glycosyl compounds"/>
    <property type="evidence" value="ECO:0007669"/>
    <property type="project" value="InterPro"/>
</dbReference>
<dbReference type="InterPro" id="IPR008939">
    <property type="entry name" value="Lytic_TGlycosylase_superhlx_U"/>
</dbReference>
<dbReference type="InterPro" id="IPR023346">
    <property type="entry name" value="Lysozyme-like_dom_sf"/>
</dbReference>
<dbReference type="Pfam" id="PF14718">
    <property type="entry name" value="SLT_L"/>
    <property type="match status" value="1"/>
</dbReference>
<gene>
    <name evidence="4" type="ORF">METZ01_LOCUS134257</name>
</gene>
<evidence type="ECO:0008006" key="5">
    <source>
        <dbReference type="Google" id="ProtNLM"/>
    </source>
</evidence>
<dbReference type="GO" id="GO:0008933">
    <property type="term" value="F:peptidoglycan lytic transglycosylase activity"/>
    <property type="evidence" value="ECO:0007669"/>
    <property type="project" value="InterPro"/>
</dbReference>
<dbReference type="GO" id="GO:0016020">
    <property type="term" value="C:membrane"/>
    <property type="evidence" value="ECO:0007669"/>
    <property type="project" value="InterPro"/>
</dbReference>
<dbReference type="EMBL" id="UINC01019246">
    <property type="protein sequence ID" value="SVA81403.1"/>
    <property type="molecule type" value="Genomic_DNA"/>
</dbReference>
<dbReference type="InterPro" id="IPR008258">
    <property type="entry name" value="Transglycosylase_SLT_dom_1"/>
</dbReference>
<dbReference type="Gene3D" id="1.10.530.10">
    <property type="match status" value="1"/>
</dbReference>
<dbReference type="CDD" id="cd13401">
    <property type="entry name" value="Slt70-like"/>
    <property type="match status" value="1"/>
</dbReference>
<dbReference type="PANTHER" id="PTHR37423">
    <property type="entry name" value="SOLUBLE LYTIC MUREIN TRANSGLYCOSYLASE-RELATED"/>
    <property type="match status" value="1"/>
</dbReference>
<feature type="domain" description="Transglycosylase SLT" evidence="2">
    <location>
        <begin position="264"/>
        <end position="373"/>
    </location>
</feature>
<feature type="non-terminal residue" evidence="4">
    <location>
        <position position="1"/>
    </location>
</feature>
<dbReference type="Gene3D" id="1.10.1240.20">
    <property type="entry name" value="Lytic transglycosylase, superhelical linker domain"/>
    <property type="match status" value="1"/>
</dbReference>
<name>A0A381YXV1_9ZZZZ</name>
<dbReference type="InterPro" id="IPR000189">
    <property type="entry name" value="Transglyc_AS"/>
</dbReference>
<dbReference type="AlphaFoldDB" id="A0A381YXV1"/>
<dbReference type="Pfam" id="PF01464">
    <property type="entry name" value="SLT"/>
    <property type="match status" value="1"/>
</dbReference>
<dbReference type="GO" id="GO:0000270">
    <property type="term" value="P:peptidoglycan metabolic process"/>
    <property type="evidence" value="ECO:0007669"/>
    <property type="project" value="InterPro"/>
</dbReference>
<dbReference type="Gene3D" id="1.25.20.10">
    <property type="entry name" value="Bacterial muramidases"/>
    <property type="match status" value="1"/>
</dbReference>
<sequence>TYYDVHVRPSTIRNIDKFRDDLYGRQTIVHGLLRYARRDPGKAMAMWQRYQTQFRFADYQRQYIEENLVIELSKFGHDVAPELPRYSAEVLEVLADQAIRTRNYRDLVKWIRTMPVSYRDTPKWRYWYGKALIDLGDAEGANVLKELASERTYYGFLAALLMNLEPALNQEQLSIDPANAQTLKALPSVRRMSELYAVGDLPNARREYLYLFDGLAEEFRPELVFYLVEMGWFDQAVVAANRAELHDFLDVRFPIPFIDTFRRHAFETSIPLPILFAISRQESVFDASAVSLKGARGIMQLMPKTARSTANKIREKQPDLDALMDPLINIRLGAHYLAELMTRYDANRAVAAAAYNAGPTRVDEWLRRFAGLETVAWIEQIPLRETKSYVKNVLAGSYVYSQLLGNPLPVLAAHERRVPSLHD</sequence>
<dbReference type="SUPFAM" id="SSF53955">
    <property type="entry name" value="Lysozyme-like"/>
    <property type="match status" value="1"/>
</dbReference>
<feature type="domain" description="Lytic transglycosylase superhelical linker" evidence="3">
    <location>
        <begin position="183"/>
        <end position="247"/>
    </location>
</feature>
<evidence type="ECO:0000256" key="1">
    <source>
        <dbReference type="ARBA" id="ARBA00022729"/>
    </source>
</evidence>
<dbReference type="PANTHER" id="PTHR37423:SF5">
    <property type="entry name" value="SOLUBLE LYTIC MUREIN TRANSGLYCOSYLASE"/>
    <property type="match status" value="1"/>
</dbReference>
<organism evidence="4">
    <name type="scientific">marine metagenome</name>
    <dbReference type="NCBI Taxonomy" id="408172"/>
    <lineage>
        <taxon>unclassified sequences</taxon>
        <taxon>metagenomes</taxon>
        <taxon>ecological metagenomes</taxon>
    </lineage>
</organism>
<proteinExistence type="predicted"/>
<protein>
    <recommendedName>
        <fullName evidence="5">Transglycosylase SLT domain-containing protein</fullName>
    </recommendedName>
</protein>